<dbReference type="InterPro" id="IPR036451">
    <property type="entry name" value="CblAdoTrfase-like_sf"/>
</dbReference>
<dbReference type="STRING" id="229919.GCA_001050195_00522"/>
<keyword evidence="7 14" id="KW-0547">Nucleotide-binding</keyword>
<evidence type="ECO:0000256" key="9">
    <source>
        <dbReference type="ARBA" id="ARBA00031529"/>
    </source>
</evidence>
<evidence type="ECO:0000256" key="12">
    <source>
        <dbReference type="ARBA" id="ARBA00048555"/>
    </source>
</evidence>
<evidence type="ECO:0000256" key="11">
    <source>
        <dbReference type="ARBA" id="ARBA00033354"/>
    </source>
</evidence>
<dbReference type="Pfam" id="PF01923">
    <property type="entry name" value="Cob_adeno_trans"/>
    <property type="match status" value="1"/>
</dbReference>
<evidence type="ECO:0000256" key="7">
    <source>
        <dbReference type="ARBA" id="ARBA00022741"/>
    </source>
</evidence>
<evidence type="ECO:0000313" key="17">
    <source>
        <dbReference type="EMBL" id="HCE16355.1"/>
    </source>
</evidence>
<dbReference type="UniPathway" id="UPA00148">
    <property type="reaction ID" value="UER00233"/>
</dbReference>
<keyword evidence="8 14" id="KW-0067">ATP-binding</keyword>
<comment type="pathway">
    <text evidence="1 14">Cofactor biosynthesis; adenosylcobalamin biosynthesis; adenosylcobalamin from cob(II)yrinate a,c-diamide: step 2/7.</text>
</comment>
<dbReference type="SUPFAM" id="SSF89028">
    <property type="entry name" value="Cobalamin adenosyltransferase-like"/>
    <property type="match status" value="1"/>
</dbReference>
<feature type="domain" description="Cobalamin adenosyltransferase-like" evidence="16">
    <location>
        <begin position="6"/>
        <end position="168"/>
    </location>
</feature>
<dbReference type="NCBIfam" id="TIGR00636">
    <property type="entry name" value="PduO_Nterm"/>
    <property type="match status" value="1"/>
</dbReference>
<comment type="catalytic activity">
    <reaction evidence="13 14">
        <text>2 cob(II)alamin + reduced [electron-transfer flavoprotein] + 2 ATP = 2 adenosylcob(III)alamin + 2 triphosphate + oxidized [electron-transfer flavoprotein] + 3 H(+)</text>
        <dbReference type="Rhea" id="RHEA:28671"/>
        <dbReference type="Rhea" id="RHEA-COMP:10685"/>
        <dbReference type="Rhea" id="RHEA-COMP:10686"/>
        <dbReference type="ChEBI" id="CHEBI:15378"/>
        <dbReference type="ChEBI" id="CHEBI:16304"/>
        <dbReference type="ChEBI" id="CHEBI:18036"/>
        <dbReference type="ChEBI" id="CHEBI:18408"/>
        <dbReference type="ChEBI" id="CHEBI:30616"/>
        <dbReference type="ChEBI" id="CHEBI:57692"/>
        <dbReference type="ChEBI" id="CHEBI:58307"/>
        <dbReference type="EC" id="2.5.1.17"/>
    </reaction>
</comment>
<evidence type="ECO:0000259" key="16">
    <source>
        <dbReference type="Pfam" id="PF01923"/>
    </source>
</evidence>
<comment type="similarity">
    <text evidence="2 14">Belongs to the Cob(I)alamin adenosyltransferase family.</text>
</comment>
<organism evidence="17 18">
    <name type="scientific">Anaerolinea thermolimosa</name>
    <dbReference type="NCBI Taxonomy" id="229919"/>
    <lineage>
        <taxon>Bacteria</taxon>
        <taxon>Bacillati</taxon>
        <taxon>Chloroflexota</taxon>
        <taxon>Anaerolineae</taxon>
        <taxon>Anaerolineales</taxon>
        <taxon>Anaerolineaceae</taxon>
        <taxon>Anaerolinea</taxon>
    </lineage>
</organism>
<dbReference type="Gene3D" id="1.20.1200.10">
    <property type="entry name" value="Cobalamin adenosyltransferase-like"/>
    <property type="match status" value="1"/>
</dbReference>
<protein>
    <recommendedName>
        <fullName evidence="4 14">Corrinoid adenosyltransferase</fullName>
        <ecNumber evidence="3 14">2.5.1.17</ecNumber>
    </recommendedName>
    <alternativeName>
        <fullName evidence="9 14">Cob(II)alamin adenosyltransferase</fullName>
    </alternativeName>
    <alternativeName>
        <fullName evidence="11 14">Cob(II)yrinic acid a,c-diamide adenosyltransferase</fullName>
    </alternativeName>
    <alternativeName>
        <fullName evidence="10 14">Cobinamide/cobalamin adenosyltransferase</fullName>
    </alternativeName>
</protein>
<name>A0A3D1JDT9_9CHLR</name>
<dbReference type="GO" id="GO:0008817">
    <property type="term" value="F:corrinoid adenosyltransferase activity"/>
    <property type="evidence" value="ECO:0007669"/>
    <property type="project" value="UniProtKB-UniRule"/>
</dbReference>
<dbReference type="RefSeq" id="WP_062189467.1">
    <property type="nucleotide sequence ID" value="NZ_DF967965.1"/>
</dbReference>
<evidence type="ECO:0000256" key="2">
    <source>
        <dbReference type="ARBA" id="ARBA00007487"/>
    </source>
</evidence>
<accession>A0A3D1JDT9</accession>
<evidence type="ECO:0000256" key="14">
    <source>
        <dbReference type="RuleBase" id="RU366026"/>
    </source>
</evidence>
<dbReference type="EMBL" id="DPBP01000003">
    <property type="protein sequence ID" value="HCE16355.1"/>
    <property type="molecule type" value="Genomic_DNA"/>
</dbReference>
<evidence type="ECO:0000256" key="15">
    <source>
        <dbReference type="SAM" id="MobiDB-lite"/>
    </source>
</evidence>
<dbReference type="OrthoDB" id="9778896at2"/>
<comment type="caution">
    <text evidence="17">The sequence shown here is derived from an EMBL/GenBank/DDBJ whole genome shotgun (WGS) entry which is preliminary data.</text>
</comment>
<evidence type="ECO:0000256" key="1">
    <source>
        <dbReference type="ARBA" id="ARBA00005121"/>
    </source>
</evidence>
<evidence type="ECO:0000256" key="6">
    <source>
        <dbReference type="ARBA" id="ARBA00022679"/>
    </source>
</evidence>
<evidence type="ECO:0000256" key="10">
    <source>
        <dbReference type="ARBA" id="ARBA00033334"/>
    </source>
</evidence>
<evidence type="ECO:0000256" key="8">
    <source>
        <dbReference type="ARBA" id="ARBA00022840"/>
    </source>
</evidence>
<gene>
    <name evidence="17" type="ORF">DEQ80_00710</name>
</gene>
<evidence type="ECO:0000256" key="3">
    <source>
        <dbReference type="ARBA" id="ARBA00012454"/>
    </source>
</evidence>
<evidence type="ECO:0000256" key="4">
    <source>
        <dbReference type="ARBA" id="ARBA00020963"/>
    </source>
</evidence>
<dbReference type="Proteomes" id="UP000264141">
    <property type="component" value="Unassembled WGS sequence"/>
</dbReference>
<dbReference type="GO" id="GO:0005524">
    <property type="term" value="F:ATP binding"/>
    <property type="evidence" value="ECO:0007669"/>
    <property type="project" value="UniProtKB-UniRule"/>
</dbReference>
<feature type="region of interest" description="Disordered" evidence="15">
    <location>
        <begin position="1"/>
        <end position="20"/>
    </location>
</feature>
<dbReference type="PANTHER" id="PTHR12213:SF0">
    <property type="entry name" value="CORRINOID ADENOSYLTRANSFERASE MMAB"/>
    <property type="match status" value="1"/>
</dbReference>
<comment type="catalytic activity">
    <reaction evidence="12 14">
        <text>2 cob(II)yrinate a,c diamide + reduced [electron-transfer flavoprotein] + 2 ATP = 2 adenosylcob(III)yrinate a,c-diamide + 2 triphosphate + oxidized [electron-transfer flavoprotein] + 3 H(+)</text>
        <dbReference type="Rhea" id="RHEA:11528"/>
        <dbReference type="Rhea" id="RHEA-COMP:10685"/>
        <dbReference type="Rhea" id="RHEA-COMP:10686"/>
        <dbReference type="ChEBI" id="CHEBI:15378"/>
        <dbReference type="ChEBI" id="CHEBI:18036"/>
        <dbReference type="ChEBI" id="CHEBI:30616"/>
        <dbReference type="ChEBI" id="CHEBI:57692"/>
        <dbReference type="ChEBI" id="CHEBI:58307"/>
        <dbReference type="ChEBI" id="CHEBI:58503"/>
        <dbReference type="ChEBI" id="CHEBI:58537"/>
        <dbReference type="EC" id="2.5.1.17"/>
    </reaction>
</comment>
<evidence type="ECO:0000256" key="13">
    <source>
        <dbReference type="ARBA" id="ARBA00048692"/>
    </source>
</evidence>
<dbReference type="InterPro" id="IPR029499">
    <property type="entry name" value="PduO-typ"/>
</dbReference>
<dbReference type="InterPro" id="IPR016030">
    <property type="entry name" value="CblAdoTrfase-like"/>
</dbReference>
<dbReference type="PANTHER" id="PTHR12213">
    <property type="entry name" value="CORRINOID ADENOSYLTRANSFERASE"/>
    <property type="match status" value="1"/>
</dbReference>
<dbReference type="AlphaFoldDB" id="A0A3D1JDT9"/>
<evidence type="ECO:0000256" key="5">
    <source>
        <dbReference type="ARBA" id="ARBA00022573"/>
    </source>
</evidence>
<evidence type="ECO:0000313" key="18">
    <source>
        <dbReference type="Proteomes" id="UP000264141"/>
    </source>
</evidence>
<proteinExistence type="inferred from homology"/>
<keyword evidence="5 14" id="KW-0169">Cobalamin biosynthesis</keyword>
<keyword evidence="6 14" id="KW-0808">Transferase</keyword>
<dbReference type="EC" id="2.5.1.17" evidence="3 14"/>
<dbReference type="GO" id="GO:0009236">
    <property type="term" value="P:cobalamin biosynthetic process"/>
    <property type="evidence" value="ECO:0007669"/>
    <property type="project" value="UniProtKB-UniRule"/>
</dbReference>
<sequence>MGSELYSGRGDDGSTGLLGEGRVSKSDARIEALGSLDEASAVLGLARSICRSEEVARYLLHAQRDLYNLMVEVAATPATAGKFSRMEEERLSWLESAIEHIGGKVNMPREFIVPGDTQSAATLDVARTVVRRAERRLVTLYEQGEIDNPVVLRYMNRLSSFCFVLELYENQLAGRDRPTLAKSV</sequence>
<reference evidence="17 18" key="1">
    <citation type="journal article" date="2018" name="Nat. Biotechnol.">
        <title>A standardized bacterial taxonomy based on genome phylogeny substantially revises the tree of life.</title>
        <authorList>
            <person name="Parks D.H."/>
            <person name="Chuvochina M."/>
            <person name="Waite D.W."/>
            <person name="Rinke C."/>
            <person name="Skarshewski A."/>
            <person name="Chaumeil P.A."/>
            <person name="Hugenholtz P."/>
        </authorList>
    </citation>
    <scope>NUCLEOTIDE SEQUENCE [LARGE SCALE GENOMIC DNA]</scope>
    <source>
        <strain evidence="17">UBA8781</strain>
    </source>
</reference>